<name>W9CC62_SCLBF</name>
<dbReference type="SUPFAM" id="SSF54637">
    <property type="entry name" value="Thioesterase/thiol ester dehydrase-isomerase"/>
    <property type="match status" value="1"/>
</dbReference>
<dbReference type="InterPro" id="IPR039298">
    <property type="entry name" value="ACOT13"/>
</dbReference>
<proteinExistence type="inferred from homology"/>
<dbReference type="STRING" id="1432307.W9CC62"/>
<evidence type="ECO:0000313" key="4">
    <source>
        <dbReference type="Proteomes" id="UP000019487"/>
    </source>
</evidence>
<keyword evidence="4" id="KW-1185">Reference proteome</keyword>
<dbReference type="Gene3D" id="3.10.129.10">
    <property type="entry name" value="Hotdog Thioesterase"/>
    <property type="match status" value="1"/>
</dbReference>
<sequence>MAKSREEAVKAVEAIFDRYRLISKSENFQGFDSQIMNEIKILDATESGTATFEFLIGEQYANLNGVMHGGAAGVIFDMCTTLALGPVAKPGSWDFLGGVTRTLNLSYLKAVPVCTTVRIYAEVIQFGRTMAMLRGTMTSQDGSIVYCTCEHHKVRVPTKKEHLYYKVEWDGLWVEDTDAKSKL</sequence>
<dbReference type="Proteomes" id="UP000019487">
    <property type="component" value="Unassembled WGS sequence"/>
</dbReference>
<protein>
    <recommendedName>
        <fullName evidence="2">Thioesterase domain-containing protein</fullName>
    </recommendedName>
</protein>
<evidence type="ECO:0000256" key="1">
    <source>
        <dbReference type="ARBA" id="ARBA00008324"/>
    </source>
</evidence>
<dbReference type="AlphaFoldDB" id="W9CC62"/>
<accession>W9CC62</accession>
<dbReference type="Pfam" id="PF03061">
    <property type="entry name" value="4HBT"/>
    <property type="match status" value="1"/>
</dbReference>
<dbReference type="GO" id="GO:0047617">
    <property type="term" value="F:fatty acyl-CoA hydrolase activity"/>
    <property type="evidence" value="ECO:0007669"/>
    <property type="project" value="InterPro"/>
</dbReference>
<reference evidence="3 4" key="1">
    <citation type="journal article" date="2014" name="Genome Announc.">
        <title>Draft genome sequence of Sclerotinia borealis, a psychrophilic plant pathogenic fungus.</title>
        <authorList>
            <person name="Mardanov A.V."/>
            <person name="Beletsky A.V."/>
            <person name="Kadnikov V.V."/>
            <person name="Ignatov A.N."/>
            <person name="Ravin N.V."/>
        </authorList>
    </citation>
    <scope>NUCLEOTIDE SEQUENCE [LARGE SCALE GENOMIC DNA]</scope>
    <source>
        <strain evidence="4">F-4157</strain>
    </source>
</reference>
<dbReference type="InterPro" id="IPR029069">
    <property type="entry name" value="HotDog_dom_sf"/>
</dbReference>
<dbReference type="CDD" id="cd03443">
    <property type="entry name" value="PaaI_thioesterase"/>
    <property type="match status" value="1"/>
</dbReference>
<dbReference type="PANTHER" id="PTHR21660">
    <property type="entry name" value="THIOESTERASE SUPERFAMILY MEMBER-RELATED"/>
    <property type="match status" value="1"/>
</dbReference>
<evidence type="ECO:0000313" key="3">
    <source>
        <dbReference type="EMBL" id="ESZ93403.1"/>
    </source>
</evidence>
<dbReference type="HOGENOM" id="CLU_089876_1_0_1"/>
<dbReference type="FunFam" id="3.10.129.10:FF:000075">
    <property type="entry name" value="Thioesterase family protein, putaive"/>
    <property type="match status" value="1"/>
</dbReference>
<evidence type="ECO:0000259" key="2">
    <source>
        <dbReference type="Pfam" id="PF03061"/>
    </source>
</evidence>
<dbReference type="EMBL" id="AYSA01000322">
    <property type="protein sequence ID" value="ESZ93403.1"/>
    <property type="molecule type" value="Genomic_DNA"/>
</dbReference>
<dbReference type="InterPro" id="IPR006683">
    <property type="entry name" value="Thioestr_dom"/>
</dbReference>
<dbReference type="PANTHER" id="PTHR21660:SF9">
    <property type="entry name" value="THIOESTERASE DOMAIN-CONTAINING PROTEIN"/>
    <property type="match status" value="1"/>
</dbReference>
<gene>
    <name evidence="3" type="ORF">SBOR_6223</name>
</gene>
<comment type="similarity">
    <text evidence="1">Belongs to the thioesterase PaaI family.</text>
</comment>
<organism evidence="3 4">
    <name type="scientific">Sclerotinia borealis (strain F-4128)</name>
    <dbReference type="NCBI Taxonomy" id="1432307"/>
    <lineage>
        <taxon>Eukaryota</taxon>
        <taxon>Fungi</taxon>
        <taxon>Dikarya</taxon>
        <taxon>Ascomycota</taxon>
        <taxon>Pezizomycotina</taxon>
        <taxon>Leotiomycetes</taxon>
        <taxon>Helotiales</taxon>
        <taxon>Sclerotiniaceae</taxon>
        <taxon>Sclerotinia</taxon>
    </lineage>
</organism>
<comment type="caution">
    <text evidence="3">The sequence shown here is derived from an EMBL/GenBank/DDBJ whole genome shotgun (WGS) entry which is preliminary data.</text>
</comment>
<dbReference type="OrthoDB" id="2831072at2759"/>
<feature type="domain" description="Thioesterase" evidence="2">
    <location>
        <begin position="64"/>
        <end position="143"/>
    </location>
</feature>